<dbReference type="Pfam" id="PF13439">
    <property type="entry name" value="Glyco_transf_4"/>
    <property type="match status" value="1"/>
</dbReference>
<dbReference type="InterPro" id="IPR050194">
    <property type="entry name" value="Glycosyltransferase_grp1"/>
</dbReference>
<evidence type="ECO:0000313" key="4">
    <source>
        <dbReference type="Proteomes" id="UP000189935"/>
    </source>
</evidence>
<dbReference type="Proteomes" id="UP000189935">
    <property type="component" value="Chromosome I"/>
</dbReference>
<dbReference type="PANTHER" id="PTHR45947">
    <property type="entry name" value="SULFOQUINOVOSYL TRANSFERASE SQD2"/>
    <property type="match status" value="1"/>
</dbReference>
<dbReference type="EMBL" id="LT670844">
    <property type="protein sequence ID" value="SHJ44144.1"/>
    <property type="molecule type" value="Genomic_DNA"/>
</dbReference>
<dbReference type="InterPro" id="IPR001296">
    <property type="entry name" value="Glyco_trans_1"/>
</dbReference>
<evidence type="ECO:0000313" key="3">
    <source>
        <dbReference type="EMBL" id="SHJ44144.1"/>
    </source>
</evidence>
<proteinExistence type="predicted"/>
<dbReference type="AlphaFoldDB" id="A0A1M6JC05"/>
<dbReference type="Gene3D" id="3.40.50.2000">
    <property type="entry name" value="Glycogen Phosphorylase B"/>
    <property type="match status" value="2"/>
</dbReference>
<gene>
    <name evidence="3" type="ORF">SAMN05444159_0626</name>
</gene>
<feature type="domain" description="Glycosyl transferase family 1" evidence="1">
    <location>
        <begin position="213"/>
        <end position="363"/>
    </location>
</feature>
<sequence length="403" mass="43862">MNILVAHNFYKLAGGEDQCVAAEVAMLRAHGHRVTQYCLSNDATDGMGRLELAGRTIWSRPAFLEMRRLIGVHHPQVVHFHNTLPLISPAAYYAARAERVPVVQTLHNFRLVCVNALLFRDGKPCEDCLGKTVPWRGVAHSCYRDSRAASAAVAAMIASHRLLGTWRNAVDAYIALSEFSRRKFIEGGLPADKIAVKSNFAYPEPGAGAGNGGYAVYVGRLSAEKGVETLLRAWRSVGKAVPLKIAGDGPLAPAVQEAAAQNAAIQWLQGVSHEKVYDLIGAAAFLVLPSQCYESALPRVVIEAFAKGTPVVVSRLGAMAEIVEDRRNGLRFDPGNPEDLAAKVRCLFSDSSALKRMRRAARETFDQNFTADANHEVLMAIYARAVDGYSRHDVHEMDTVSAS</sequence>
<dbReference type="Pfam" id="PF00534">
    <property type="entry name" value="Glycos_transf_1"/>
    <property type="match status" value="1"/>
</dbReference>
<protein>
    <submittedName>
        <fullName evidence="3">Glycosyltransferase involved in cell wall bisynthesis</fullName>
    </submittedName>
</protein>
<reference evidence="3 4" key="1">
    <citation type="submission" date="2016-11" db="EMBL/GenBank/DDBJ databases">
        <authorList>
            <person name="Jaros S."/>
            <person name="Januszkiewicz K."/>
            <person name="Wedrychowicz H."/>
        </authorList>
    </citation>
    <scope>NUCLEOTIDE SEQUENCE [LARGE SCALE GENOMIC DNA]</scope>
    <source>
        <strain evidence="3 4">GAS499</strain>
    </source>
</reference>
<keyword evidence="3" id="KW-0808">Transferase</keyword>
<name>A0A1M6JC05_9BRAD</name>
<evidence type="ECO:0000259" key="1">
    <source>
        <dbReference type="Pfam" id="PF00534"/>
    </source>
</evidence>
<dbReference type="CDD" id="cd03801">
    <property type="entry name" value="GT4_PimA-like"/>
    <property type="match status" value="1"/>
</dbReference>
<accession>A0A1M6JC05</accession>
<organism evidence="3 4">
    <name type="scientific">Bradyrhizobium lablabi</name>
    <dbReference type="NCBI Taxonomy" id="722472"/>
    <lineage>
        <taxon>Bacteria</taxon>
        <taxon>Pseudomonadati</taxon>
        <taxon>Pseudomonadota</taxon>
        <taxon>Alphaproteobacteria</taxon>
        <taxon>Hyphomicrobiales</taxon>
        <taxon>Nitrobacteraceae</taxon>
        <taxon>Bradyrhizobium</taxon>
    </lineage>
</organism>
<dbReference type="PANTHER" id="PTHR45947:SF13">
    <property type="entry name" value="TRANSFERASE"/>
    <property type="match status" value="1"/>
</dbReference>
<dbReference type="RefSeq" id="WP_079536742.1">
    <property type="nucleotide sequence ID" value="NZ_LT670844.1"/>
</dbReference>
<feature type="domain" description="Glycosyltransferase subfamily 4-like N-terminal" evidence="2">
    <location>
        <begin position="17"/>
        <end position="199"/>
    </location>
</feature>
<dbReference type="GO" id="GO:0016757">
    <property type="term" value="F:glycosyltransferase activity"/>
    <property type="evidence" value="ECO:0007669"/>
    <property type="project" value="TreeGrafter"/>
</dbReference>
<dbReference type="SUPFAM" id="SSF53756">
    <property type="entry name" value="UDP-Glycosyltransferase/glycogen phosphorylase"/>
    <property type="match status" value="1"/>
</dbReference>
<evidence type="ECO:0000259" key="2">
    <source>
        <dbReference type="Pfam" id="PF13439"/>
    </source>
</evidence>
<dbReference type="OrthoDB" id="9807414at2"/>
<dbReference type="InterPro" id="IPR028098">
    <property type="entry name" value="Glyco_trans_4-like_N"/>
</dbReference>